<proteinExistence type="predicted"/>
<dbReference type="Proteomes" id="UP000095283">
    <property type="component" value="Unplaced"/>
</dbReference>
<evidence type="ECO:0000313" key="1">
    <source>
        <dbReference type="Proteomes" id="UP000095283"/>
    </source>
</evidence>
<keyword evidence="1" id="KW-1185">Reference proteome</keyword>
<name>A0A1I7W8V7_HETBA</name>
<reference evidence="2" key="1">
    <citation type="submission" date="2016-11" db="UniProtKB">
        <authorList>
            <consortium name="WormBaseParasite"/>
        </authorList>
    </citation>
    <scope>IDENTIFICATION</scope>
</reference>
<sequence length="38" mass="4690">MFGDDPEMKKRWDHVNEHQLKVGYNVKRIKHYTIISYL</sequence>
<accession>A0A1I7W8V7</accession>
<organism evidence="1 2">
    <name type="scientific">Heterorhabditis bacteriophora</name>
    <name type="common">Entomopathogenic nematode worm</name>
    <dbReference type="NCBI Taxonomy" id="37862"/>
    <lineage>
        <taxon>Eukaryota</taxon>
        <taxon>Metazoa</taxon>
        <taxon>Ecdysozoa</taxon>
        <taxon>Nematoda</taxon>
        <taxon>Chromadorea</taxon>
        <taxon>Rhabditida</taxon>
        <taxon>Rhabditina</taxon>
        <taxon>Rhabditomorpha</taxon>
        <taxon>Strongyloidea</taxon>
        <taxon>Heterorhabditidae</taxon>
        <taxon>Heterorhabditis</taxon>
    </lineage>
</organism>
<dbReference type="WBParaSite" id="Hba_01079">
    <property type="protein sequence ID" value="Hba_01079"/>
    <property type="gene ID" value="Hba_01079"/>
</dbReference>
<evidence type="ECO:0000313" key="2">
    <source>
        <dbReference type="WBParaSite" id="Hba_01079"/>
    </source>
</evidence>
<dbReference type="AlphaFoldDB" id="A0A1I7W8V7"/>
<protein>
    <submittedName>
        <fullName evidence="2">MADF domain-containing protein</fullName>
    </submittedName>
</protein>